<organism evidence="2 3">
    <name type="scientific">Wujia chipingensis</name>
    <dbReference type="NCBI Taxonomy" id="2763670"/>
    <lineage>
        <taxon>Bacteria</taxon>
        <taxon>Bacillati</taxon>
        <taxon>Bacillota</taxon>
        <taxon>Clostridia</taxon>
        <taxon>Lachnospirales</taxon>
        <taxon>Lachnospiraceae</taxon>
        <taxon>Wujia</taxon>
    </lineage>
</organism>
<dbReference type="EMBL" id="CP060632">
    <property type="protein sequence ID" value="QNL99839.1"/>
    <property type="molecule type" value="Genomic_DNA"/>
</dbReference>
<dbReference type="SMART" id="SM00850">
    <property type="entry name" value="LytTR"/>
    <property type="match status" value="1"/>
</dbReference>
<keyword evidence="2" id="KW-0238">DNA-binding</keyword>
<dbReference type="Pfam" id="PF04397">
    <property type="entry name" value="LytTR"/>
    <property type="match status" value="1"/>
</dbReference>
<protein>
    <submittedName>
        <fullName evidence="2">LytTR family transcriptional regulator DNA-binding domain-containing protein</fullName>
    </submittedName>
</protein>
<dbReference type="KEGG" id="wcp:H9Q76_00570"/>
<feature type="domain" description="HTH LytTR-type" evidence="1">
    <location>
        <begin position="158"/>
        <end position="254"/>
    </location>
</feature>
<accession>A0A7G9FMQ8</accession>
<dbReference type="AlphaFoldDB" id="A0A7G9FMQ8"/>
<dbReference type="GO" id="GO:0003677">
    <property type="term" value="F:DNA binding"/>
    <property type="evidence" value="ECO:0007669"/>
    <property type="project" value="UniProtKB-KW"/>
</dbReference>
<proteinExistence type="predicted"/>
<name>A0A7G9FMQ8_9FIRM</name>
<keyword evidence="3" id="KW-1185">Reference proteome</keyword>
<evidence type="ECO:0000313" key="2">
    <source>
        <dbReference type="EMBL" id="QNL99839.1"/>
    </source>
</evidence>
<dbReference type="Gene3D" id="2.40.50.1020">
    <property type="entry name" value="LytTr DNA-binding domain"/>
    <property type="match status" value="1"/>
</dbReference>
<evidence type="ECO:0000313" key="3">
    <source>
        <dbReference type="Proteomes" id="UP000515819"/>
    </source>
</evidence>
<evidence type="ECO:0000259" key="1">
    <source>
        <dbReference type="SMART" id="SM00850"/>
    </source>
</evidence>
<dbReference type="InterPro" id="IPR007492">
    <property type="entry name" value="LytTR_DNA-bd_dom"/>
</dbReference>
<reference evidence="2 3" key="1">
    <citation type="submission" date="2020-08" db="EMBL/GenBank/DDBJ databases">
        <authorList>
            <person name="Liu C."/>
            <person name="Sun Q."/>
        </authorList>
    </citation>
    <scope>NUCLEOTIDE SEQUENCE [LARGE SCALE GENOMIC DNA]</scope>
    <source>
        <strain evidence="2 3">NSJ-4</strain>
    </source>
</reference>
<dbReference type="RefSeq" id="WP_195541172.1">
    <property type="nucleotide sequence ID" value="NZ_CP060632.1"/>
</dbReference>
<dbReference type="Proteomes" id="UP000515819">
    <property type="component" value="Chromosome"/>
</dbReference>
<gene>
    <name evidence="2" type="ORF">H9Q76_00570</name>
</gene>
<sequence>MRERKIVLFVMGDEEILERSRMVVSQLALEYSVKIVRNYSAAYKIIVEHQVDVMVCGPAEEQFHQNIVDAYRFMESARRLKRYRDTPMILISDVEDPNGYCDRELCCFAVIDTLSLEHRLCETLVQALEELWCTSPHTCPMLRQDKIEARMLYIQNQNVIYPIQCAKVSHILASNRSMEVCLNNGGKYPVRYVTLQQLLEAADVWYFLQCSRSGIINANYVRNIDYTNRVITMCNSDQIAIGSTYVRSLHEQFPTMQELWQRRQNRCMFFE</sequence>